<accession>A0ABX8BMN1</accession>
<sequence>MTAPHLTQLFAVTRFFGAASLCASIDSGEFGDHHRILLVVDNATEPEAVPSLTEAAGFEALRSRFHEIVSYNELIWPNHPSHWQPRNNDLPMLRRMFRSHLGLEGEVELVLESVQVPPARALMPLFPGSPVTVYADGLMSYGPTRDTLPLETVTAVERVLHLDLVPGLAPLLLSEYEVPSRPGDGTAFRAVMAEVAEQAGLRPQISEETPPALVLGQYLSALGFLTPEEETELEVRMVRACARAGHRRIAFKAHPASGAEARAALVTAAEAAGSRLEFVEGSLPIEAYYEVSRPALVVSCFSTALSTASRFYGVPVATMGTEILLERLAPYENSNRVPVTIADTTMPRLLDSGETVPPVITEDRYEKDLVPLIRAVGYCMQAASYPQLRDETAEYLRDYDGDLLRHFKRKRISALGLTAPGVRPSAQPREASVPRRLARRARSLLRARPS</sequence>
<organism evidence="1 2">
    <name type="scientific">Nocardiopsis changdeensis</name>
    <dbReference type="NCBI Taxonomy" id="2831969"/>
    <lineage>
        <taxon>Bacteria</taxon>
        <taxon>Bacillati</taxon>
        <taxon>Actinomycetota</taxon>
        <taxon>Actinomycetes</taxon>
        <taxon>Streptosporangiales</taxon>
        <taxon>Nocardiopsidaceae</taxon>
        <taxon>Nocardiopsis</taxon>
    </lineage>
</organism>
<evidence type="ECO:0008006" key="3">
    <source>
        <dbReference type="Google" id="ProtNLM"/>
    </source>
</evidence>
<proteinExistence type="predicted"/>
<keyword evidence="2" id="KW-1185">Reference proteome</keyword>
<protein>
    <recommendedName>
        <fullName evidence="3">Capsule polysaccharide biosynthesis protein</fullName>
    </recommendedName>
</protein>
<reference evidence="1 2" key="1">
    <citation type="submission" date="2021-05" db="EMBL/GenBank/DDBJ databases">
        <title>Direct Submission.</title>
        <authorList>
            <person name="Li K."/>
            <person name="Gao J."/>
        </authorList>
    </citation>
    <scope>NUCLEOTIDE SEQUENCE [LARGE SCALE GENOMIC DNA]</scope>
    <source>
        <strain evidence="1 2">Mg02</strain>
    </source>
</reference>
<dbReference type="Proteomes" id="UP000676079">
    <property type="component" value="Chromosome"/>
</dbReference>
<gene>
    <name evidence="1" type="ORF">KGD84_27960</name>
</gene>
<dbReference type="InterPro" id="IPR010866">
    <property type="entry name" value="A-2_8-polyST"/>
</dbReference>
<dbReference type="EMBL" id="CP074133">
    <property type="protein sequence ID" value="QUX22146.1"/>
    <property type="molecule type" value="Genomic_DNA"/>
</dbReference>
<name>A0ABX8BMN1_9ACTN</name>
<evidence type="ECO:0000313" key="2">
    <source>
        <dbReference type="Proteomes" id="UP000676079"/>
    </source>
</evidence>
<dbReference type="Pfam" id="PF07388">
    <property type="entry name" value="A-2_8-polyST"/>
    <property type="match status" value="1"/>
</dbReference>
<dbReference type="RefSeq" id="WP_220563371.1">
    <property type="nucleotide sequence ID" value="NZ_CP074133.1"/>
</dbReference>
<evidence type="ECO:0000313" key="1">
    <source>
        <dbReference type="EMBL" id="QUX22146.1"/>
    </source>
</evidence>